<dbReference type="InterPro" id="IPR027417">
    <property type="entry name" value="P-loop_NTPase"/>
</dbReference>
<sequence length="853" mass="96477">MRTNEPSAASNSLRVSLPVRPAEPGSSPTVDGSRVECIRNAVSTGKTISGLLANTLRQSTLANDEESNIHQLVARAEELHNYQSPVEFTIGLVGDSGVGKSSLINSLLDEEKIAKTAGAGSACTTVVTEYRKKRETDAAAYTAEIECMNDGEIEDLLRQCVVDYRRYHLLEPGSVDGPVEEQLRRKAQVAWNILETAFGDRPPFQIRFQSRDVDIDDIHRVVLGWKNEIVWPANFNTQRIVITTANGDDCVLQINRYSGGRIWPFIKVVRIYLGAPVLRNGVVLVDLPGFRDVNSARVRITETRLHQCDEIFIVADIGRAATNVGVEDLIVRQVGRNFDGLRRSQGVAIICTKSEDFGQEAEILRDVSHTDEFNPRTVQNLKNQIEESEEDGRLEMNLRAKYFLSVEYKLEHGLTESRRNHLFISARNRHVKLRLERHYEAHAITRRIEVFCVSNTLYREACDLRARVEQAMQTRRRSLNIIDRSLAAEQQLASSGICELRDFCEGIPRSSQIAETRHFLDTKLVALLEQTEMWLTASVAGVAANRQDAPGFVGELQAELQANFNESLDTTNGELSDVKLEMLQRPLTRGRSRWEREALSAVRRLERWDVRSLMAYWNNDGAHDTRAQPDTDWNADIIRAMVGDFQPSEDLFNSRSQVLFDSLNNSFREGLSGLLASLGDLREVEAFRQTFPRRRRNLYYDVNNVTTSFSEELQIIFHDLFKTHGTSYVMRHMLPMYSEVQSGSGTKNRILTRLDLQVRGDRNNAGVFKAIRDLFISEINSLLEETNEQLQRAIEKCGEDIMSDLELLRGEDTPGVEQDGVLETMFTVLGEARTNRDEAVRVFEAGIVEPVVV</sequence>
<dbReference type="OrthoDB" id="3598281at2759"/>
<feature type="compositionally biased region" description="Polar residues" evidence="1">
    <location>
        <begin position="1"/>
        <end position="14"/>
    </location>
</feature>
<dbReference type="GeneID" id="43594397"/>
<evidence type="ECO:0000259" key="3">
    <source>
        <dbReference type="Pfam" id="PF24564"/>
    </source>
</evidence>
<evidence type="ECO:0000259" key="2">
    <source>
        <dbReference type="Pfam" id="PF00350"/>
    </source>
</evidence>
<dbReference type="Gene3D" id="3.40.50.300">
    <property type="entry name" value="P-loop containing nucleotide triphosphate hydrolases"/>
    <property type="match status" value="2"/>
</dbReference>
<comment type="caution">
    <text evidence="4">The sequence shown here is derived from an EMBL/GenBank/DDBJ whole genome shotgun (WGS) entry which is preliminary data.</text>
</comment>
<proteinExistence type="predicted"/>
<evidence type="ECO:0000256" key="1">
    <source>
        <dbReference type="SAM" id="MobiDB-lite"/>
    </source>
</evidence>
<name>A0A370U1B1_9HELO</name>
<gene>
    <name evidence="4" type="ORF">BP5553_01548</name>
</gene>
<dbReference type="EMBL" id="NPIC01000001">
    <property type="protein sequence ID" value="RDL41569.1"/>
    <property type="molecule type" value="Genomic_DNA"/>
</dbReference>
<evidence type="ECO:0000313" key="5">
    <source>
        <dbReference type="Proteomes" id="UP000254866"/>
    </source>
</evidence>
<dbReference type="SUPFAM" id="SSF52540">
    <property type="entry name" value="P-loop containing nucleoside triphosphate hydrolases"/>
    <property type="match status" value="1"/>
</dbReference>
<dbReference type="STRING" id="2656787.A0A370U1B1"/>
<evidence type="ECO:0000313" key="4">
    <source>
        <dbReference type="EMBL" id="RDL41569.1"/>
    </source>
</evidence>
<dbReference type="PANTHER" id="PTHR36681:SF3">
    <property type="entry name" value="NUCLEAR GTPASE, GERMINAL CENTER-ASSOCIATED, TANDEM DUPLICATE 3"/>
    <property type="match status" value="1"/>
</dbReference>
<keyword evidence="5" id="KW-1185">Reference proteome</keyword>
<dbReference type="Proteomes" id="UP000254866">
    <property type="component" value="Unassembled WGS sequence"/>
</dbReference>
<feature type="region of interest" description="Disordered" evidence="1">
    <location>
        <begin position="1"/>
        <end position="32"/>
    </location>
</feature>
<feature type="domain" description="DUF7605" evidence="3">
    <location>
        <begin position="591"/>
        <end position="747"/>
    </location>
</feature>
<dbReference type="RefSeq" id="XP_031874225.1">
    <property type="nucleotide sequence ID" value="XM_032010171.1"/>
</dbReference>
<dbReference type="InterPro" id="IPR045063">
    <property type="entry name" value="Dynamin_N"/>
</dbReference>
<evidence type="ECO:0008006" key="6">
    <source>
        <dbReference type="Google" id="ProtNLM"/>
    </source>
</evidence>
<organism evidence="4 5">
    <name type="scientific">Venustampulla echinocandica</name>
    <dbReference type="NCBI Taxonomy" id="2656787"/>
    <lineage>
        <taxon>Eukaryota</taxon>
        <taxon>Fungi</taxon>
        <taxon>Dikarya</taxon>
        <taxon>Ascomycota</taxon>
        <taxon>Pezizomycotina</taxon>
        <taxon>Leotiomycetes</taxon>
        <taxon>Helotiales</taxon>
        <taxon>Pleuroascaceae</taxon>
        <taxon>Venustampulla</taxon>
    </lineage>
</organism>
<feature type="domain" description="Dynamin N-terminal" evidence="2">
    <location>
        <begin position="90"/>
        <end position="329"/>
    </location>
</feature>
<dbReference type="Pfam" id="PF24564">
    <property type="entry name" value="DUF7605"/>
    <property type="match status" value="1"/>
</dbReference>
<dbReference type="PANTHER" id="PTHR36681">
    <property type="entry name" value="NUCLEAR GTPASE, GERMINAL CENTER-ASSOCIATED, TANDEM DUPLICATE 3"/>
    <property type="match status" value="1"/>
</dbReference>
<dbReference type="InterPro" id="IPR056024">
    <property type="entry name" value="DUF7605"/>
</dbReference>
<reference evidence="4 5" key="1">
    <citation type="journal article" date="2018" name="IMA Fungus">
        <title>IMA Genome-F 9: Draft genome sequence of Annulohypoxylon stygium, Aspergillus mulundensis, Berkeleyomyces basicola (syn. Thielaviopsis basicola), Ceratocystis smalleyi, two Cercospora beticola strains, Coleophoma cylindrospora, Fusarium fracticaudum, Phialophora cf. hyalina, and Morchella septimelata.</title>
        <authorList>
            <person name="Wingfield B.D."/>
            <person name="Bills G.F."/>
            <person name="Dong Y."/>
            <person name="Huang W."/>
            <person name="Nel W.J."/>
            <person name="Swalarsk-Parry B.S."/>
            <person name="Vaghefi N."/>
            <person name="Wilken P.M."/>
            <person name="An Z."/>
            <person name="de Beer Z.W."/>
            <person name="De Vos L."/>
            <person name="Chen L."/>
            <person name="Duong T.A."/>
            <person name="Gao Y."/>
            <person name="Hammerbacher A."/>
            <person name="Kikkert J.R."/>
            <person name="Li Y."/>
            <person name="Li H."/>
            <person name="Li K."/>
            <person name="Li Q."/>
            <person name="Liu X."/>
            <person name="Ma X."/>
            <person name="Naidoo K."/>
            <person name="Pethybridge S.J."/>
            <person name="Sun J."/>
            <person name="Steenkamp E.T."/>
            <person name="van der Nest M.A."/>
            <person name="van Wyk S."/>
            <person name="Wingfield M.J."/>
            <person name="Xiong C."/>
            <person name="Yue Q."/>
            <person name="Zhang X."/>
        </authorList>
    </citation>
    <scope>NUCLEOTIDE SEQUENCE [LARGE SCALE GENOMIC DNA]</scope>
    <source>
        <strain evidence="4 5">BP 5553</strain>
    </source>
</reference>
<protein>
    <recommendedName>
        <fullName evidence="6">P-loop containing nucleoside triphosphate hydrolase</fullName>
    </recommendedName>
</protein>
<dbReference type="Pfam" id="PF00350">
    <property type="entry name" value="Dynamin_N"/>
    <property type="match status" value="1"/>
</dbReference>
<dbReference type="AlphaFoldDB" id="A0A370U1B1"/>
<accession>A0A370U1B1</accession>